<evidence type="ECO:0000256" key="4">
    <source>
        <dbReference type="RuleBase" id="RU004432"/>
    </source>
</evidence>
<dbReference type="InterPro" id="IPR001270">
    <property type="entry name" value="ClpA/B"/>
</dbReference>
<feature type="domain" description="AAA+ ATPase" evidence="6">
    <location>
        <begin position="603"/>
        <end position="747"/>
    </location>
</feature>
<feature type="coiled-coil region" evidence="5">
    <location>
        <begin position="461"/>
        <end position="488"/>
    </location>
</feature>
<dbReference type="Gene3D" id="1.10.1780.10">
    <property type="entry name" value="Clp, N-terminal domain"/>
    <property type="match status" value="1"/>
</dbReference>
<dbReference type="Gene3D" id="3.40.50.300">
    <property type="entry name" value="P-loop containing nucleotide triphosphate hydrolases"/>
    <property type="match status" value="3"/>
</dbReference>
<dbReference type="InterPro" id="IPR041546">
    <property type="entry name" value="ClpA/ClpB_AAA_lid"/>
</dbReference>
<dbReference type="SUPFAM" id="SSF52540">
    <property type="entry name" value="P-loop containing nucleoside triphosphate hydrolases"/>
    <property type="match status" value="2"/>
</dbReference>
<name>A0ABX9VS43_AGGAP</name>
<reference evidence="8 9" key="1">
    <citation type="journal article" date="2019" name="J. Oral Microbiol.">
        <title>Role of OmpA1 and OmpA2 in Aggregatibacter actinomycetemcomitans and Aggregatibacter aphrophilus serum resistance.</title>
        <authorList>
            <person name="Lindholm M."/>
            <person name="Min Aung K."/>
            <person name="Nyunt Wai S."/>
            <person name="Oscarsson J."/>
        </authorList>
    </citation>
    <scope>NUCLEOTIDE SEQUENCE [LARGE SCALE GENOMIC DNA]</scope>
    <source>
        <strain evidence="8 9">HK83</strain>
    </source>
</reference>
<dbReference type="InterPro" id="IPR050130">
    <property type="entry name" value="ClpA_ClpB"/>
</dbReference>
<dbReference type="InterPro" id="IPR003959">
    <property type="entry name" value="ATPase_AAA_core"/>
</dbReference>
<dbReference type="PANTHER" id="PTHR11638:SF182">
    <property type="entry name" value="CLP ATPASE"/>
    <property type="match status" value="1"/>
</dbReference>
<keyword evidence="5" id="KW-0175">Coiled coil</keyword>
<comment type="caution">
    <text evidence="8">The sequence shown here is derived from an EMBL/GenBank/DDBJ whole genome shotgun (WGS) entry which is preliminary data.</text>
</comment>
<organism evidence="8 9">
    <name type="scientific">Aggregatibacter aphrophilus</name>
    <name type="common">Haemophilus aphrophilus</name>
    <dbReference type="NCBI Taxonomy" id="732"/>
    <lineage>
        <taxon>Bacteria</taxon>
        <taxon>Pseudomonadati</taxon>
        <taxon>Pseudomonadota</taxon>
        <taxon>Gammaproteobacteria</taxon>
        <taxon>Pasteurellales</taxon>
        <taxon>Pasteurellaceae</taxon>
        <taxon>Aggregatibacter</taxon>
    </lineage>
</organism>
<dbReference type="PRINTS" id="PR00300">
    <property type="entry name" value="CLPPROTEASEA"/>
</dbReference>
<dbReference type="InterPro" id="IPR019489">
    <property type="entry name" value="Clp_ATPase_C"/>
</dbReference>
<evidence type="ECO:0000313" key="8">
    <source>
        <dbReference type="EMBL" id="RMW79418.1"/>
    </source>
</evidence>
<protein>
    <submittedName>
        <fullName evidence="8">Type VI secretion system ATPase TssH</fullName>
    </submittedName>
</protein>
<dbReference type="CDD" id="cd19499">
    <property type="entry name" value="RecA-like_ClpB_Hsp104-like"/>
    <property type="match status" value="1"/>
</dbReference>
<dbReference type="Pfam" id="PF17871">
    <property type="entry name" value="AAA_lid_9"/>
    <property type="match status" value="1"/>
</dbReference>
<dbReference type="PANTHER" id="PTHR11638">
    <property type="entry name" value="ATP-DEPENDENT CLP PROTEASE"/>
    <property type="match status" value="1"/>
</dbReference>
<dbReference type="InterPro" id="IPR018368">
    <property type="entry name" value="ClpA/B_CS1"/>
</dbReference>
<dbReference type="NCBIfam" id="TIGR03345">
    <property type="entry name" value="VI_ClpV1"/>
    <property type="match status" value="1"/>
</dbReference>
<dbReference type="InterPro" id="IPR017729">
    <property type="entry name" value="ATPase_T6SS_ClpV1"/>
</dbReference>
<dbReference type="SMART" id="SM00382">
    <property type="entry name" value="AAA"/>
    <property type="match status" value="2"/>
</dbReference>
<dbReference type="InterPro" id="IPR003593">
    <property type="entry name" value="AAA+_ATPase"/>
</dbReference>
<dbReference type="RefSeq" id="WP_109129981.1">
    <property type="nucleotide sequence ID" value="NZ_NRDC01000014.1"/>
</dbReference>
<evidence type="ECO:0000313" key="9">
    <source>
        <dbReference type="Proteomes" id="UP000274211"/>
    </source>
</evidence>
<dbReference type="SUPFAM" id="SSF81923">
    <property type="entry name" value="Double Clp-N motif"/>
    <property type="match status" value="1"/>
</dbReference>
<evidence type="ECO:0000256" key="3">
    <source>
        <dbReference type="ARBA" id="ARBA00023186"/>
    </source>
</evidence>
<sequence length="862" mass="95254">MIRINLSSTLGALNDTSKLVLEEAAAYAIGAGDSEVLPSHFLLKSLDNPFSDVRFILNKLKLEHEELSSLLIRSNQSENMNIGSVPSFSPLLIEMLQEAWLLGSLEHNQIQLRTATIFLSLVLNATRYLPTSAANYLNQINKENLRQSLITLAEGSAESQAKQTTPTQITNDADKSVLSRFAENLTEKALAGNIDPVLARDEEIDLMIDILSRRRKNNPIVVGDAGVGKSALIEGLALRIVNKQVPPHLQNVELWNLDLAALQSGASIKGEFEKRLKSVIDFVKNSTTPIVLFIDEAHTLIGAGGETGGNDAANLLKPALARGELRTIAATTWSEYKKYVEKDPALSRRFQLVKVDEPTIEESIVILRGLKPLYEKAHGVYITGEALETVTKLSARYIAAKKLPDKAIDILDTACARVATAKDTPPKRLSYLTNKIHEINVAIEEVERDHQLGEIVDESVKTKLKNQLDELQTEKAKLSETFEQQKALIEEILALREKISDTECNEEEKPELIATLQNKKAQYEAIKPEECLVHAEVGSKQITAVIADLTGIPVNSMTGDELTKLTELPIILNDNIKGQEQAIEQIHKNLLTAMADLRRAGTPLGALLLVGPSGVGKTETAIQIAEHIFGGKQFLTTINMSEYQEKHTISRLIGSPPGYVGYGEGGLLTEAIRQKPYSIVLLDEVEKAHPDVLNLFYQAFDKGELADGEGRLIDCKNILFMLTSNCGFDAANDKFAVKTNEQLRQSLLTFFKPALLARMQIVQYNYLTTDVMQRIVKAKLAKLEKLVTERYKAQFTIAPNILEHIEQQCEADANGARLVDAILEGQLLPPLSLALLQRIASGEKMTKIVLNFEKGEYHTCIE</sequence>
<dbReference type="Pfam" id="PF07724">
    <property type="entry name" value="AAA_2"/>
    <property type="match status" value="1"/>
</dbReference>
<feature type="domain" description="Clp ATPase C-terminal" evidence="7">
    <location>
        <begin position="767"/>
        <end position="852"/>
    </location>
</feature>
<dbReference type="Pfam" id="PF00004">
    <property type="entry name" value="AAA"/>
    <property type="match status" value="1"/>
</dbReference>
<proteinExistence type="inferred from homology"/>
<dbReference type="PROSITE" id="PS00870">
    <property type="entry name" value="CLPAB_1"/>
    <property type="match status" value="1"/>
</dbReference>
<accession>A0ABX9VS43</accession>
<comment type="similarity">
    <text evidence="4">Belongs to the ClpA/ClpB family.</text>
</comment>
<evidence type="ECO:0000259" key="6">
    <source>
        <dbReference type="SMART" id="SM00382"/>
    </source>
</evidence>
<dbReference type="SMART" id="SM01086">
    <property type="entry name" value="ClpB_D2-small"/>
    <property type="match status" value="1"/>
</dbReference>
<keyword evidence="2 4" id="KW-0067">ATP-binding</keyword>
<keyword evidence="9" id="KW-1185">Reference proteome</keyword>
<dbReference type="Proteomes" id="UP000274211">
    <property type="component" value="Unassembled WGS sequence"/>
</dbReference>
<evidence type="ECO:0000256" key="2">
    <source>
        <dbReference type="ARBA" id="ARBA00022840"/>
    </source>
</evidence>
<dbReference type="InterPro" id="IPR028299">
    <property type="entry name" value="ClpA/B_CS2"/>
</dbReference>
<keyword evidence="3 4" id="KW-0143">Chaperone</keyword>
<gene>
    <name evidence="8" type="primary">clpV</name>
    <name evidence="8" type="ORF">DOL88_10210</name>
</gene>
<evidence type="ECO:0000256" key="1">
    <source>
        <dbReference type="ARBA" id="ARBA00022741"/>
    </source>
</evidence>
<dbReference type="EMBL" id="QMGS01000103">
    <property type="protein sequence ID" value="RMW79418.1"/>
    <property type="molecule type" value="Genomic_DNA"/>
</dbReference>
<evidence type="ECO:0000259" key="7">
    <source>
        <dbReference type="SMART" id="SM01086"/>
    </source>
</evidence>
<dbReference type="Pfam" id="PF10431">
    <property type="entry name" value="ClpB_D2-small"/>
    <property type="match status" value="1"/>
</dbReference>
<dbReference type="InterPro" id="IPR036628">
    <property type="entry name" value="Clp_N_dom_sf"/>
</dbReference>
<feature type="domain" description="AAA+ ATPase" evidence="6">
    <location>
        <begin position="215"/>
        <end position="361"/>
    </location>
</feature>
<dbReference type="Gene3D" id="1.10.8.60">
    <property type="match status" value="1"/>
</dbReference>
<keyword evidence="1 4" id="KW-0547">Nucleotide-binding</keyword>
<evidence type="ECO:0000256" key="5">
    <source>
        <dbReference type="SAM" id="Coils"/>
    </source>
</evidence>
<dbReference type="CDD" id="cd00009">
    <property type="entry name" value="AAA"/>
    <property type="match status" value="1"/>
</dbReference>
<dbReference type="PROSITE" id="PS00871">
    <property type="entry name" value="CLPAB_2"/>
    <property type="match status" value="1"/>
</dbReference>
<dbReference type="InterPro" id="IPR027417">
    <property type="entry name" value="P-loop_NTPase"/>
</dbReference>